<evidence type="ECO:0000256" key="2">
    <source>
        <dbReference type="ARBA" id="ARBA00022574"/>
    </source>
</evidence>
<dbReference type="InterPro" id="IPR036322">
    <property type="entry name" value="WD40_repeat_dom_sf"/>
</dbReference>
<keyword evidence="8" id="KW-1185">Reference proteome</keyword>
<reference evidence="7 8" key="1">
    <citation type="journal article" date="2014" name="Mol. Plant">
        <title>Chromosome Scale Genome Assembly and Transcriptome Profiling of Nannochloropsis gaditana in Nitrogen Depletion.</title>
        <authorList>
            <person name="Corteggiani Carpinelli E."/>
            <person name="Telatin A."/>
            <person name="Vitulo N."/>
            <person name="Forcato C."/>
            <person name="D'Angelo M."/>
            <person name="Schiavon R."/>
            <person name="Vezzi A."/>
            <person name="Giacometti G.M."/>
            <person name="Morosinotto T."/>
            <person name="Valle G."/>
        </authorList>
    </citation>
    <scope>NUCLEOTIDE SEQUENCE [LARGE SCALE GENOMIC DNA]</scope>
    <source>
        <strain evidence="7 8">B-31</strain>
    </source>
</reference>
<keyword evidence="2 4" id="KW-0853">WD repeat</keyword>
<evidence type="ECO:0000256" key="5">
    <source>
        <dbReference type="SAM" id="MobiDB-lite"/>
    </source>
</evidence>
<dbReference type="SMART" id="SM00320">
    <property type="entry name" value="WD40"/>
    <property type="match status" value="3"/>
</dbReference>
<evidence type="ECO:0000313" key="8">
    <source>
        <dbReference type="Proteomes" id="UP000019335"/>
    </source>
</evidence>
<name>W7T6L5_9STRA</name>
<dbReference type="Gene3D" id="2.130.10.10">
    <property type="entry name" value="YVTN repeat-like/Quinoprotein amine dehydrogenase"/>
    <property type="match status" value="1"/>
</dbReference>
<comment type="caution">
    <text evidence="7">The sequence shown here is derived from an EMBL/GenBank/DDBJ whole genome shotgun (WGS) entry which is preliminary data.</text>
</comment>
<feature type="domain" description="EIPR1-like beta-propeller" evidence="6">
    <location>
        <begin position="188"/>
        <end position="358"/>
    </location>
</feature>
<dbReference type="InterPro" id="IPR001680">
    <property type="entry name" value="WD40_rpt"/>
</dbReference>
<protein>
    <submittedName>
        <fullName evidence="7">Protein tssc1</fullName>
    </submittedName>
</protein>
<evidence type="ECO:0000313" key="7">
    <source>
        <dbReference type="EMBL" id="EWM22147.1"/>
    </source>
</evidence>
<dbReference type="Proteomes" id="UP000019335">
    <property type="component" value="Unassembled WGS sequence"/>
</dbReference>
<proteinExistence type="inferred from homology"/>
<feature type="domain" description="EIPR1-like beta-propeller" evidence="6">
    <location>
        <begin position="9"/>
        <end position="104"/>
    </location>
</feature>
<dbReference type="Pfam" id="PF00400">
    <property type="entry name" value="WD40"/>
    <property type="match status" value="1"/>
</dbReference>
<dbReference type="PROSITE" id="PS50294">
    <property type="entry name" value="WD_REPEATS_REGION"/>
    <property type="match status" value="1"/>
</dbReference>
<feature type="region of interest" description="Disordered" evidence="5">
    <location>
        <begin position="109"/>
        <end position="155"/>
    </location>
</feature>
<evidence type="ECO:0000256" key="4">
    <source>
        <dbReference type="PROSITE-ProRule" id="PRU00221"/>
    </source>
</evidence>
<evidence type="ECO:0000256" key="3">
    <source>
        <dbReference type="ARBA" id="ARBA00022737"/>
    </source>
</evidence>
<keyword evidence="3" id="KW-0677">Repeat</keyword>
<dbReference type="SUPFAM" id="SSF50978">
    <property type="entry name" value="WD40 repeat-like"/>
    <property type="match status" value="1"/>
</dbReference>
<evidence type="ECO:0000256" key="1">
    <source>
        <dbReference type="ARBA" id="ARBA00005672"/>
    </source>
</evidence>
<dbReference type="InterPro" id="IPR015943">
    <property type="entry name" value="WD40/YVTN_repeat-like_dom_sf"/>
</dbReference>
<comment type="similarity">
    <text evidence="1">Belongs to the WD repeat EIPR1 family.</text>
</comment>
<dbReference type="InterPro" id="IPR059104">
    <property type="entry name" value="Beta-prop_EIPR1-like"/>
</dbReference>
<dbReference type="AlphaFoldDB" id="W7T6L5"/>
<dbReference type="EMBL" id="AZIL01002276">
    <property type="protein sequence ID" value="EWM22147.1"/>
    <property type="molecule type" value="Genomic_DNA"/>
</dbReference>
<dbReference type="PANTHER" id="PTHR14205:SF15">
    <property type="entry name" value="EARP AND GARP COMPLEX-INTERACTING PROTEIN 1"/>
    <property type="match status" value="1"/>
</dbReference>
<sequence>MIAQVMYSGAVVYGAKNQSRCLAAVKGDHEHHRFFVGAAGLRDYPQNELLLLEYSEETNKLREASAYSHPGEIWHISPSPRDSSLCFTSSTRRGADPLCTLWRLSLPEFPHSPPSSPSKDAGDMPRSTTRHSPTQQAFTTSFLAGEGAKKGTKAQHRLIKGSRDQSMEPLITLPVDNDPNKSRGGGGRVRCVLWGPEQETNGKVLAVDGEKARLYALQGSSDAQEMSNFDLGVEEKGEVQAAAWDPHDPWKVAIAQGRGIRHLDMRMEQATGMTETEQSSGFCHRFGVKDVDFNHAKPYCFVTGGEDRLIKFWDIRRTGQGPVKRLAGHAHWVWTVKYNPCHDQLLLSAGTDNLVNLWRISSISSAPLWEPEEGPEAPDVRVLAIQDHEESVYAVDWSACDPFLFASLSYDGRVVVNAVPPSEKYKILL</sequence>
<dbReference type="InterPro" id="IPR040323">
    <property type="entry name" value="EIPR1"/>
</dbReference>
<dbReference type="OrthoDB" id="196957at2759"/>
<dbReference type="Pfam" id="PF23609">
    <property type="entry name" value="Beta-prop_EIPR1"/>
    <property type="match status" value="2"/>
</dbReference>
<feature type="repeat" description="WD" evidence="4">
    <location>
        <begin position="326"/>
        <end position="362"/>
    </location>
</feature>
<feature type="compositionally biased region" description="Polar residues" evidence="5">
    <location>
        <begin position="126"/>
        <end position="142"/>
    </location>
</feature>
<accession>W7T6L5</accession>
<dbReference type="PANTHER" id="PTHR14205">
    <property type="entry name" value="WD-REPEAT PROTEIN"/>
    <property type="match status" value="1"/>
</dbReference>
<dbReference type="PROSITE" id="PS50082">
    <property type="entry name" value="WD_REPEATS_2"/>
    <property type="match status" value="1"/>
</dbReference>
<evidence type="ECO:0000259" key="6">
    <source>
        <dbReference type="Pfam" id="PF23609"/>
    </source>
</evidence>
<gene>
    <name evidence="7" type="ORF">Naga_100064g7</name>
</gene>
<dbReference type="GO" id="GO:0016567">
    <property type="term" value="P:protein ubiquitination"/>
    <property type="evidence" value="ECO:0007669"/>
    <property type="project" value="TreeGrafter"/>
</dbReference>
<organism evidence="7 8">
    <name type="scientific">Nannochloropsis gaditana</name>
    <dbReference type="NCBI Taxonomy" id="72520"/>
    <lineage>
        <taxon>Eukaryota</taxon>
        <taxon>Sar</taxon>
        <taxon>Stramenopiles</taxon>
        <taxon>Ochrophyta</taxon>
        <taxon>Eustigmatophyceae</taxon>
        <taxon>Eustigmatales</taxon>
        <taxon>Monodopsidaceae</taxon>
        <taxon>Nannochloropsis</taxon>
    </lineage>
</organism>